<comment type="caution">
    <text evidence="1">The sequence shown here is derived from an EMBL/GenBank/DDBJ whole genome shotgun (WGS) entry which is preliminary data.</text>
</comment>
<protein>
    <submittedName>
        <fullName evidence="1">Uncharacterized protein</fullName>
    </submittedName>
</protein>
<proteinExistence type="predicted"/>
<keyword evidence="2" id="KW-1185">Reference proteome</keyword>
<accession>A0AAV4NNT4</accession>
<gene>
    <name evidence="1" type="ORF">CEXT_386811</name>
</gene>
<reference evidence="1 2" key="1">
    <citation type="submission" date="2021-06" db="EMBL/GenBank/DDBJ databases">
        <title>Caerostris extrusa draft genome.</title>
        <authorList>
            <person name="Kono N."/>
            <person name="Arakawa K."/>
        </authorList>
    </citation>
    <scope>NUCLEOTIDE SEQUENCE [LARGE SCALE GENOMIC DNA]</scope>
</reference>
<name>A0AAV4NNT4_CAEEX</name>
<dbReference type="EMBL" id="BPLR01003513">
    <property type="protein sequence ID" value="GIX85430.1"/>
    <property type="molecule type" value="Genomic_DNA"/>
</dbReference>
<dbReference type="Proteomes" id="UP001054945">
    <property type="component" value="Unassembled WGS sequence"/>
</dbReference>
<organism evidence="1 2">
    <name type="scientific">Caerostris extrusa</name>
    <name type="common">Bark spider</name>
    <name type="synonym">Caerostris bankana</name>
    <dbReference type="NCBI Taxonomy" id="172846"/>
    <lineage>
        <taxon>Eukaryota</taxon>
        <taxon>Metazoa</taxon>
        <taxon>Ecdysozoa</taxon>
        <taxon>Arthropoda</taxon>
        <taxon>Chelicerata</taxon>
        <taxon>Arachnida</taxon>
        <taxon>Araneae</taxon>
        <taxon>Araneomorphae</taxon>
        <taxon>Entelegynae</taxon>
        <taxon>Araneoidea</taxon>
        <taxon>Araneidae</taxon>
        <taxon>Caerostris</taxon>
    </lineage>
</organism>
<evidence type="ECO:0000313" key="2">
    <source>
        <dbReference type="Proteomes" id="UP001054945"/>
    </source>
</evidence>
<sequence>MGTPYPVVEPGNKKLTKRLFIFLVRFVEADGHKNYGQSVHRSREDRSHLNNDSTLRLYFLLLNKRLLPPKNNKERDKKKKRRYSEYFIRNSLFFPS</sequence>
<dbReference type="AlphaFoldDB" id="A0AAV4NNT4"/>
<evidence type="ECO:0000313" key="1">
    <source>
        <dbReference type="EMBL" id="GIX85430.1"/>
    </source>
</evidence>